<evidence type="ECO:0000313" key="2">
    <source>
        <dbReference type="Proteomes" id="UP000214365"/>
    </source>
</evidence>
<comment type="caution">
    <text evidence="1">The sequence shown here is derived from an EMBL/GenBank/DDBJ whole genome shotgun (WGS) entry which is preliminary data.</text>
</comment>
<reference evidence="1 2" key="1">
    <citation type="submission" date="2015-06" db="EMBL/GenBank/DDBJ databases">
        <title>Talaromyces atroroseus IBT 11181 draft genome.</title>
        <authorList>
            <person name="Rasmussen K.B."/>
            <person name="Rasmussen S."/>
            <person name="Petersen B."/>
            <person name="Sicheritz-Ponten T."/>
            <person name="Mortensen U.H."/>
            <person name="Thrane U."/>
        </authorList>
    </citation>
    <scope>NUCLEOTIDE SEQUENCE [LARGE SCALE GENOMIC DNA]</scope>
    <source>
        <strain evidence="1 2">IBT 11181</strain>
    </source>
</reference>
<keyword evidence="2" id="KW-1185">Reference proteome</keyword>
<name>A0A225A9T0_TALAT</name>
<protein>
    <submittedName>
        <fullName evidence="1">Uncharacterized protein</fullName>
    </submittedName>
</protein>
<accession>A0A225A9T0</accession>
<sequence length="63" mass="7196">MSTMEAIVISRLDGPSVLEYQQMPKPTPTQGEVLIQVKAFSLNYAEMHMRKGEWDEWNLVTGL</sequence>
<dbReference type="STRING" id="1441469.A0A225A9T0"/>
<gene>
    <name evidence="1" type="ORF">UA08_07036</name>
</gene>
<dbReference type="GeneID" id="31006792"/>
<dbReference type="OrthoDB" id="203908at2759"/>
<dbReference type="RefSeq" id="XP_020117663.1">
    <property type="nucleotide sequence ID" value="XM_020261932.1"/>
</dbReference>
<proteinExistence type="predicted"/>
<dbReference type="AlphaFoldDB" id="A0A225A9T0"/>
<dbReference type="SUPFAM" id="SSF50129">
    <property type="entry name" value="GroES-like"/>
    <property type="match status" value="1"/>
</dbReference>
<dbReference type="EMBL" id="LFMY01000011">
    <property type="protein sequence ID" value="OKL57542.1"/>
    <property type="molecule type" value="Genomic_DNA"/>
</dbReference>
<dbReference type="Proteomes" id="UP000214365">
    <property type="component" value="Unassembled WGS sequence"/>
</dbReference>
<evidence type="ECO:0000313" key="1">
    <source>
        <dbReference type="EMBL" id="OKL57542.1"/>
    </source>
</evidence>
<dbReference type="InterPro" id="IPR011032">
    <property type="entry name" value="GroES-like_sf"/>
</dbReference>
<dbReference type="Gene3D" id="3.90.180.10">
    <property type="entry name" value="Medium-chain alcohol dehydrogenases, catalytic domain"/>
    <property type="match status" value="1"/>
</dbReference>
<organism evidence="1 2">
    <name type="scientific">Talaromyces atroroseus</name>
    <dbReference type="NCBI Taxonomy" id="1441469"/>
    <lineage>
        <taxon>Eukaryota</taxon>
        <taxon>Fungi</taxon>
        <taxon>Dikarya</taxon>
        <taxon>Ascomycota</taxon>
        <taxon>Pezizomycotina</taxon>
        <taxon>Eurotiomycetes</taxon>
        <taxon>Eurotiomycetidae</taxon>
        <taxon>Eurotiales</taxon>
        <taxon>Trichocomaceae</taxon>
        <taxon>Talaromyces</taxon>
        <taxon>Talaromyces sect. Trachyspermi</taxon>
    </lineage>
</organism>